<accession>A0A3M7LVR2</accession>
<feature type="region of interest" description="Disordered" evidence="1">
    <location>
        <begin position="203"/>
        <end position="256"/>
    </location>
</feature>
<name>A0A3M7LVR2_9PLEO</name>
<keyword evidence="3" id="KW-1185">Reference proteome</keyword>
<evidence type="ECO:0000313" key="2">
    <source>
        <dbReference type="EMBL" id="RMZ66290.1"/>
    </source>
</evidence>
<reference evidence="2 3" key="1">
    <citation type="journal article" date="2014" name="PLoS ONE">
        <title>De novo Genome Assembly of the Fungal Plant Pathogen Pyrenophora semeniperda.</title>
        <authorList>
            <person name="Soliai M.M."/>
            <person name="Meyer S.E."/>
            <person name="Udall J.A."/>
            <person name="Elzinga D.E."/>
            <person name="Hermansen R.A."/>
            <person name="Bodily P.M."/>
            <person name="Hart A.A."/>
            <person name="Coleman C.E."/>
        </authorList>
    </citation>
    <scope>NUCLEOTIDE SEQUENCE [LARGE SCALE GENOMIC DNA]</scope>
    <source>
        <strain evidence="2 3">CCB06</strain>
        <tissue evidence="2">Mycelium</tissue>
    </source>
</reference>
<evidence type="ECO:0000256" key="1">
    <source>
        <dbReference type="SAM" id="MobiDB-lite"/>
    </source>
</evidence>
<dbReference type="AlphaFoldDB" id="A0A3M7LVR2"/>
<sequence length="283" mass="28449">MATWFSHQMSPVSGAQFSNSQSFQSQSISKATFTMYAKIFTVAMLSASVAATQGFTNAHSFGAMLKRGDVVAKRQGYYPQSDLCNGDGTTCPEVCGANTAECPSNDANFLRCHSTNDGSHCCTDGTGNACGPGDYCTNDGAGNTYCCPEGITTDKCAEEFGISVSLIPDAPTVAVPSPVGSTAIPVASLTAVSSAVSAVTPVSSAIEDSSSKSDDTIKSSIKSSTKSSTTPAPILSTPSASTASSTSPNATSSGSLPQFTGGATKVGSAGIALLVGGAGLMFL</sequence>
<gene>
    <name evidence="2" type="ORF">GMOD_00005380</name>
</gene>
<protein>
    <submittedName>
        <fullName evidence="2">Prp 4 c domain-containing</fullName>
    </submittedName>
</protein>
<evidence type="ECO:0000313" key="3">
    <source>
        <dbReference type="Proteomes" id="UP000265663"/>
    </source>
</evidence>
<organism evidence="2 3">
    <name type="scientific">Pyrenophora seminiperda CCB06</name>
    <dbReference type="NCBI Taxonomy" id="1302712"/>
    <lineage>
        <taxon>Eukaryota</taxon>
        <taxon>Fungi</taxon>
        <taxon>Dikarya</taxon>
        <taxon>Ascomycota</taxon>
        <taxon>Pezizomycotina</taxon>
        <taxon>Dothideomycetes</taxon>
        <taxon>Pleosporomycetidae</taxon>
        <taxon>Pleosporales</taxon>
        <taxon>Pleosporineae</taxon>
        <taxon>Pleosporaceae</taxon>
        <taxon>Pyrenophora</taxon>
    </lineage>
</organism>
<feature type="compositionally biased region" description="Low complexity" evidence="1">
    <location>
        <begin position="218"/>
        <end position="255"/>
    </location>
</feature>
<dbReference type="Proteomes" id="UP000265663">
    <property type="component" value="Unassembled WGS sequence"/>
</dbReference>
<dbReference type="OrthoDB" id="5409186at2759"/>
<proteinExistence type="predicted"/>
<dbReference type="EMBL" id="KE747806">
    <property type="protein sequence ID" value="RMZ66290.1"/>
    <property type="molecule type" value="Genomic_DNA"/>
</dbReference>